<dbReference type="InterPro" id="IPR044824">
    <property type="entry name" value="MAIN-like"/>
</dbReference>
<feature type="region of interest" description="Disordered" evidence="1">
    <location>
        <begin position="1"/>
        <end position="54"/>
    </location>
</feature>
<name>A0A2N9H948_FAGSY</name>
<dbReference type="PANTHER" id="PTHR46033:SF80">
    <property type="entry name" value="PROTEIN MAIN-LIKE 2-LIKE"/>
    <property type="match status" value="1"/>
</dbReference>
<reference evidence="3" key="1">
    <citation type="submission" date="2018-02" db="EMBL/GenBank/DDBJ databases">
        <authorList>
            <person name="Cohen D.B."/>
            <person name="Kent A.D."/>
        </authorList>
    </citation>
    <scope>NUCLEOTIDE SEQUENCE</scope>
</reference>
<organism evidence="3">
    <name type="scientific">Fagus sylvatica</name>
    <name type="common">Beechnut</name>
    <dbReference type="NCBI Taxonomy" id="28930"/>
    <lineage>
        <taxon>Eukaryota</taxon>
        <taxon>Viridiplantae</taxon>
        <taxon>Streptophyta</taxon>
        <taxon>Embryophyta</taxon>
        <taxon>Tracheophyta</taxon>
        <taxon>Spermatophyta</taxon>
        <taxon>Magnoliopsida</taxon>
        <taxon>eudicotyledons</taxon>
        <taxon>Gunneridae</taxon>
        <taxon>Pentapetalae</taxon>
        <taxon>rosids</taxon>
        <taxon>fabids</taxon>
        <taxon>Fagales</taxon>
        <taxon>Fagaceae</taxon>
        <taxon>Fagus</taxon>
    </lineage>
</organism>
<proteinExistence type="predicted"/>
<feature type="compositionally biased region" description="Polar residues" evidence="1">
    <location>
        <begin position="378"/>
        <end position="390"/>
    </location>
</feature>
<dbReference type="PANTHER" id="PTHR46033">
    <property type="entry name" value="PROTEIN MAIN-LIKE 2"/>
    <property type="match status" value="1"/>
</dbReference>
<dbReference type="Pfam" id="PF10536">
    <property type="entry name" value="PMD"/>
    <property type="match status" value="1"/>
</dbReference>
<accession>A0A2N9H948</accession>
<feature type="compositionally biased region" description="Low complexity" evidence="1">
    <location>
        <begin position="612"/>
        <end position="621"/>
    </location>
</feature>
<evidence type="ECO:0000259" key="2">
    <source>
        <dbReference type="Pfam" id="PF10536"/>
    </source>
</evidence>
<feature type="domain" description="Aminotransferase-like plant mobile" evidence="2">
    <location>
        <begin position="124"/>
        <end position="185"/>
    </location>
</feature>
<dbReference type="AlphaFoldDB" id="A0A2N9H948"/>
<feature type="region of interest" description="Disordered" evidence="1">
    <location>
        <begin position="612"/>
        <end position="685"/>
    </location>
</feature>
<dbReference type="EMBL" id="OIVN01003041">
    <property type="protein sequence ID" value="SPD08388.1"/>
    <property type="molecule type" value="Genomic_DNA"/>
</dbReference>
<evidence type="ECO:0000313" key="3">
    <source>
        <dbReference type="EMBL" id="SPD08388.1"/>
    </source>
</evidence>
<evidence type="ECO:0000256" key="1">
    <source>
        <dbReference type="SAM" id="MobiDB-lite"/>
    </source>
</evidence>
<protein>
    <recommendedName>
        <fullName evidence="2">Aminotransferase-like plant mobile domain-containing protein</fullName>
    </recommendedName>
</protein>
<dbReference type="InterPro" id="IPR019557">
    <property type="entry name" value="AminoTfrase-like_pln_mobile"/>
</dbReference>
<sequence>MATSSRRLMRRHRETFFSEGDPPIFGKATTPRGGEDDGNSSSSGSEPMESVEEVFGRPTVDPWYKSSDRFPSMPMNSQPLLVDWEWLVVREDATADEVDRELADRGFCDRLEQASVLHSILISRSSNMFRDTEVLQQLVHKWCPSTHTFFFAHGELTVMLEDVENHWMLSILGNQDPAKVELSSEELGIEEHALDYITKGRKPYEARNKFATMPKAVAANVGDFQRDVPAIYRWVTHRGFVYDSVMSGFRDVEAQDYTLIVEDMRSLTFLSATKAGWLPVLSPGRLQFTAYYAHRVRKQFGFDQGIPTMMGVAASEIPTINPFLKARAFAYWSSVTSRVEELRWMLFSDHHPSWWLKDHPHVSAPGKVASNRGRRTASAGTPTAKGGQSNKSKKREAPSRDSPAQASKRKKTTAAKTSGRIIIQGAVVQDPLPMEESVAQGVSTLVSKRPIRKTRAGKRTFVPPTFPSVPTSIGARIAARKSTRSIIYSKKRSKQRADTLNRVTIVISKDLDSSSSSGDRTESSGAAAEGVREAVFAEDTTAPDVSSKGEVAVAEASTNKDVVFMDELEAAKASSSDVSTTSASNPKSIERAVDEHVAVGAVTSAVRTAETTPITITSSGGTAQGNPSRSRSRIDPSLFDSSPSTLHYLRRARRGSIVSTNSERTISATVGAPTPRSPLHESGGTASTPMVIAVVVSAAASVQGDEAILAAAKVVPGSEELLVHISDFPEGNTVGDTPIDENIIVGTDLSTGVTQIGHAKAAASEDPILVDVTLGSDIPTMEWTFAQDPVDDVFMENMADTHDSYDEVLAGTGEHVTDAQAVDLEVTAPAAAHVTPTETGNWLLISILLFFFA</sequence>
<feature type="region of interest" description="Disordered" evidence="1">
    <location>
        <begin position="365"/>
        <end position="417"/>
    </location>
</feature>
<dbReference type="GO" id="GO:0010073">
    <property type="term" value="P:meristem maintenance"/>
    <property type="evidence" value="ECO:0007669"/>
    <property type="project" value="InterPro"/>
</dbReference>
<feature type="compositionally biased region" description="Polar residues" evidence="1">
    <location>
        <begin position="657"/>
        <end position="668"/>
    </location>
</feature>
<gene>
    <name evidence="3" type="ORF">FSB_LOCUS36270</name>
</gene>
<feature type="compositionally biased region" description="Low complexity" evidence="1">
    <location>
        <begin position="39"/>
        <end position="48"/>
    </location>
</feature>